<dbReference type="RefSeq" id="WP_153971385.1">
    <property type="nucleotide sequence ID" value="NZ_JACRWE010000001.1"/>
</dbReference>
<dbReference type="SUPFAM" id="SSF103481">
    <property type="entry name" value="Multidrug resistance efflux transporter EmrE"/>
    <property type="match status" value="2"/>
</dbReference>
<organism evidence="4 5">
    <name type="scientific">Romboutsia faecis</name>
    <dbReference type="NCBI Taxonomy" id="2764597"/>
    <lineage>
        <taxon>Bacteria</taxon>
        <taxon>Bacillati</taxon>
        <taxon>Bacillota</taxon>
        <taxon>Clostridia</taxon>
        <taxon>Peptostreptococcales</taxon>
        <taxon>Peptostreptococcaceae</taxon>
        <taxon>Romboutsia</taxon>
    </lineage>
</organism>
<proteinExistence type="inferred from homology"/>
<evidence type="ECO:0000256" key="2">
    <source>
        <dbReference type="SAM" id="Phobius"/>
    </source>
</evidence>
<dbReference type="PANTHER" id="PTHR22911:SF102">
    <property type="entry name" value="MEMBRANE PROTEIN"/>
    <property type="match status" value="1"/>
</dbReference>
<comment type="similarity">
    <text evidence="1">Belongs to the EamA transporter family.</text>
</comment>
<dbReference type="Proteomes" id="UP000609849">
    <property type="component" value="Unassembled WGS sequence"/>
</dbReference>
<dbReference type="InterPro" id="IPR000620">
    <property type="entry name" value="EamA_dom"/>
</dbReference>
<reference evidence="4 5" key="1">
    <citation type="submission" date="2020-08" db="EMBL/GenBank/DDBJ databases">
        <authorList>
            <person name="Liu C."/>
            <person name="Sun Q."/>
        </authorList>
    </citation>
    <scope>NUCLEOTIDE SEQUENCE [LARGE SCALE GENOMIC DNA]</scope>
    <source>
        <strain evidence="4 5">NSJ-18</strain>
    </source>
</reference>
<dbReference type="Pfam" id="PF00892">
    <property type="entry name" value="EamA"/>
    <property type="match status" value="2"/>
</dbReference>
<gene>
    <name evidence="4" type="ORF">H8923_01440</name>
</gene>
<comment type="caution">
    <text evidence="4">The sequence shown here is derived from an EMBL/GenBank/DDBJ whole genome shotgun (WGS) entry which is preliminary data.</text>
</comment>
<accession>A0ABR7JKG3</accession>
<evidence type="ECO:0000259" key="3">
    <source>
        <dbReference type="Pfam" id="PF00892"/>
    </source>
</evidence>
<keyword evidence="2" id="KW-0472">Membrane</keyword>
<feature type="transmembrane region" description="Helical" evidence="2">
    <location>
        <begin position="88"/>
        <end position="106"/>
    </location>
</feature>
<keyword evidence="2" id="KW-0812">Transmembrane</keyword>
<dbReference type="InterPro" id="IPR037185">
    <property type="entry name" value="EmrE-like"/>
</dbReference>
<evidence type="ECO:0000313" key="5">
    <source>
        <dbReference type="Proteomes" id="UP000609849"/>
    </source>
</evidence>
<feature type="transmembrane region" description="Helical" evidence="2">
    <location>
        <begin position="31"/>
        <end position="49"/>
    </location>
</feature>
<feature type="transmembrane region" description="Helical" evidence="2">
    <location>
        <begin position="118"/>
        <end position="134"/>
    </location>
</feature>
<name>A0ABR7JKG3_9FIRM</name>
<feature type="transmembrane region" description="Helical" evidence="2">
    <location>
        <begin position="58"/>
        <end position="76"/>
    </location>
</feature>
<keyword evidence="2" id="KW-1133">Transmembrane helix</keyword>
<feature type="transmembrane region" description="Helical" evidence="2">
    <location>
        <begin position="178"/>
        <end position="196"/>
    </location>
</feature>
<protein>
    <submittedName>
        <fullName evidence="4">EamA family transporter</fullName>
    </submittedName>
</protein>
<dbReference type="EMBL" id="JACRWE010000001">
    <property type="protein sequence ID" value="MBC5995410.1"/>
    <property type="molecule type" value="Genomic_DNA"/>
</dbReference>
<feature type="transmembrane region" description="Helical" evidence="2">
    <location>
        <begin position="202"/>
        <end position="218"/>
    </location>
</feature>
<feature type="domain" description="EamA" evidence="3">
    <location>
        <begin position="2"/>
        <end position="72"/>
    </location>
</feature>
<feature type="transmembrane region" description="Helical" evidence="2">
    <location>
        <begin position="146"/>
        <end position="166"/>
    </location>
</feature>
<sequence length="230" mass="25795">MLFLIISGICISFNWAFLFESYKYTTVSNAILSYYFAPVIVVFLSPVILKEKLTLKTAISVLAALCGLFIILNNQLGHSSENFNHIRGITMGLIAACFYASIVMLNRYIQDFNDYKRTFIQLFTASVVLLPFIIYRDMLVITEIKIFGLIILLGIVHTGLAYCLYFSAIKNLKVKTTALLSYIDPISSIVFSVIFLSESLSIYQVIGGSIILISAFLGQEKQKQEAMVES</sequence>
<feature type="domain" description="EamA" evidence="3">
    <location>
        <begin position="87"/>
        <end position="217"/>
    </location>
</feature>
<evidence type="ECO:0000256" key="1">
    <source>
        <dbReference type="ARBA" id="ARBA00007362"/>
    </source>
</evidence>
<evidence type="ECO:0000313" key="4">
    <source>
        <dbReference type="EMBL" id="MBC5995410.1"/>
    </source>
</evidence>
<dbReference type="PANTHER" id="PTHR22911">
    <property type="entry name" value="ACYL-MALONYL CONDENSING ENZYME-RELATED"/>
    <property type="match status" value="1"/>
</dbReference>
<keyword evidence="5" id="KW-1185">Reference proteome</keyword>